<feature type="transmembrane region" description="Helical" evidence="2">
    <location>
        <begin position="20"/>
        <end position="39"/>
    </location>
</feature>
<sequence>MLDTLWHERPDTSTGQYTVRGVSFCLVSLDSFFVFLIMISKATESLISSGLITSLVPHDPGEPDPSGVGASSSNDKKTKQCYWT</sequence>
<keyword evidence="2" id="KW-1133">Transmembrane helix</keyword>
<reference evidence="3" key="1">
    <citation type="submission" date="2017-05" db="UniProtKB">
        <authorList>
            <consortium name="EnsemblMetazoa"/>
        </authorList>
    </citation>
    <scope>IDENTIFICATION</scope>
</reference>
<feature type="region of interest" description="Disordered" evidence="1">
    <location>
        <begin position="58"/>
        <end position="84"/>
    </location>
</feature>
<keyword evidence="2" id="KW-0812">Transmembrane</keyword>
<proteinExistence type="predicted"/>
<accession>A0A1X7SGD8</accession>
<protein>
    <submittedName>
        <fullName evidence="3">Uncharacterized protein</fullName>
    </submittedName>
</protein>
<evidence type="ECO:0000313" key="3">
    <source>
        <dbReference type="EnsemblMetazoa" id="Aqu2.1.01152_001"/>
    </source>
</evidence>
<evidence type="ECO:0000256" key="1">
    <source>
        <dbReference type="SAM" id="MobiDB-lite"/>
    </source>
</evidence>
<dbReference type="InParanoid" id="A0A1X7SGD8"/>
<name>A0A1X7SGD8_AMPQE</name>
<organism evidence="3">
    <name type="scientific">Amphimedon queenslandica</name>
    <name type="common">Sponge</name>
    <dbReference type="NCBI Taxonomy" id="400682"/>
    <lineage>
        <taxon>Eukaryota</taxon>
        <taxon>Metazoa</taxon>
        <taxon>Porifera</taxon>
        <taxon>Demospongiae</taxon>
        <taxon>Heteroscleromorpha</taxon>
        <taxon>Haplosclerida</taxon>
        <taxon>Niphatidae</taxon>
        <taxon>Amphimedon</taxon>
    </lineage>
</organism>
<dbReference type="EnsemblMetazoa" id="Aqu2.1.01152_001">
    <property type="protein sequence ID" value="Aqu2.1.01152_001"/>
    <property type="gene ID" value="Aqu2.1.01152"/>
</dbReference>
<dbReference type="AlphaFoldDB" id="A0A1X7SGD8"/>
<keyword evidence="2" id="KW-0472">Membrane</keyword>
<evidence type="ECO:0000256" key="2">
    <source>
        <dbReference type="SAM" id="Phobius"/>
    </source>
</evidence>